<dbReference type="EMBL" id="GBRH01181029">
    <property type="protein sequence ID" value="JAE16867.1"/>
    <property type="molecule type" value="Transcribed_RNA"/>
</dbReference>
<dbReference type="AlphaFoldDB" id="A0A0A9FX71"/>
<reference evidence="1" key="2">
    <citation type="journal article" date="2015" name="Data Brief">
        <title>Shoot transcriptome of the giant reed, Arundo donax.</title>
        <authorList>
            <person name="Barrero R.A."/>
            <person name="Guerrero F.D."/>
            <person name="Moolhuijzen P."/>
            <person name="Goolsby J.A."/>
            <person name="Tidwell J."/>
            <person name="Bellgard S.E."/>
            <person name="Bellgard M.I."/>
        </authorList>
    </citation>
    <scope>NUCLEOTIDE SEQUENCE</scope>
    <source>
        <tissue evidence="1">Shoot tissue taken approximately 20 cm above the soil surface</tissue>
    </source>
</reference>
<organism evidence="1">
    <name type="scientific">Arundo donax</name>
    <name type="common">Giant reed</name>
    <name type="synonym">Donax arundinaceus</name>
    <dbReference type="NCBI Taxonomy" id="35708"/>
    <lineage>
        <taxon>Eukaryota</taxon>
        <taxon>Viridiplantae</taxon>
        <taxon>Streptophyta</taxon>
        <taxon>Embryophyta</taxon>
        <taxon>Tracheophyta</taxon>
        <taxon>Spermatophyta</taxon>
        <taxon>Magnoliopsida</taxon>
        <taxon>Liliopsida</taxon>
        <taxon>Poales</taxon>
        <taxon>Poaceae</taxon>
        <taxon>PACMAD clade</taxon>
        <taxon>Arundinoideae</taxon>
        <taxon>Arundineae</taxon>
        <taxon>Arundo</taxon>
    </lineage>
</organism>
<name>A0A0A9FX71_ARUDO</name>
<reference evidence="1" key="1">
    <citation type="submission" date="2014-09" db="EMBL/GenBank/DDBJ databases">
        <authorList>
            <person name="Magalhaes I.L.F."/>
            <person name="Oliveira U."/>
            <person name="Santos F.R."/>
            <person name="Vidigal T.H.D.A."/>
            <person name="Brescovit A.D."/>
            <person name="Santos A.J."/>
        </authorList>
    </citation>
    <scope>NUCLEOTIDE SEQUENCE</scope>
    <source>
        <tissue evidence="1">Shoot tissue taken approximately 20 cm above the soil surface</tissue>
    </source>
</reference>
<sequence>MLLNEVSFVSFSVSSFFWQVLGEC</sequence>
<protein>
    <submittedName>
        <fullName evidence="1">Uncharacterized protein</fullName>
    </submittedName>
</protein>
<proteinExistence type="predicted"/>
<evidence type="ECO:0000313" key="1">
    <source>
        <dbReference type="EMBL" id="JAE16867.1"/>
    </source>
</evidence>
<accession>A0A0A9FX71</accession>